<feature type="compositionally biased region" description="Polar residues" evidence="1">
    <location>
        <begin position="19"/>
        <end position="33"/>
    </location>
</feature>
<evidence type="ECO:0000313" key="3">
    <source>
        <dbReference type="EMBL" id="OJT04526.1"/>
    </source>
</evidence>
<feature type="compositionally biased region" description="Low complexity" evidence="1">
    <location>
        <begin position="40"/>
        <end position="51"/>
    </location>
</feature>
<dbReference type="EMBL" id="MNAD01001539">
    <property type="protein sequence ID" value="OJT04526.1"/>
    <property type="molecule type" value="Genomic_DNA"/>
</dbReference>
<organism evidence="3 4">
    <name type="scientific">Trametes pubescens</name>
    <name type="common">White-rot fungus</name>
    <dbReference type="NCBI Taxonomy" id="154538"/>
    <lineage>
        <taxon>Eukaryota</taxon>
        <taxon>Fungi</taxon>
        <taxon>Dikarya</taxon>
        <taxon>Basidiomycota</taxon>
        <taxon>Agaricomycotina</taxon>
        <taxon>Agaricomycetes</taxon>
        <taxon>Polyporales</taxon>
        <taxon>Polyporaceae</taxon>
        <taxon>Trametes</taxon>
    </lineage>
</organism>
<comment type="caution">
    <text evidence="3">The sequence shown here is derived from an EMBL/GenBank/DDBJ whole genome shotgun (WGS) entry which is preliminary data.</text>
</comment>
<sequence length="731" mass="80203">MALSAPSSPPSLGARLENRSQSPSRTGRTSSESGHSHLRPTTPTSVHSSSSELGDNDIIPPYDPAAPRTLVLCFDGTGDQFDSDNSNVVKFFSLLKKDDRREQMVYYQTGIGTYTTPQVSTAVGRAVSKTLDEMVAWNLDAHVMSGYEFLMQNYEAGDKICLFGFSRGAYTARALAGMLHKVGLLPPDNFQQIPFAYKMYGRTDALGWKQSTAFKKAFSIEVDIEFIGVWDTVCSVGVIPHRLPFTTSNTAIRTFRHALSLDERRAKFKANHYNRPTDWESQQGTHRGDMPRPARRRPTGLRATSQKIAQAVKDGMRTVSETVTSTTSSTSTTAQTSPGGITKTATTTRTTTIQEKKEEDSDSDDSHVETTVTAAGTTATTAAAATKTSPTSPRSNLWAQALSPFATWRTLRRAAKGKQLTEEEKAFDKAQDTAGAQGETDVKEVWFAGCHCDVGGGSVPDEMRHSLARIPLRWMIHECFRTRTGIRFHGELLKEIGLDPATLWPATPTGRSWPADTFVYPGVSSSGNGALTLSVTPSPPLFAAQVVAPTPLVEKTQEHIEHAHGEAARTNVASIFPPSKAVPPPCTGAAARASQHLRDVSSSTARTLVNGIESQLQSHNAVAPPGWGPDPSVDEEAEERADAECPIYDQLAQRPFWWLLELLPIEVRIQGADRQWQKQYRFNLGHGRDVPPTEQFYLHRSVKHRMDAKNLPGGPYKPRARWGSQKPIYVD</sequence>
<feature type="compositionally biased region" description="Low complexity" evidence="1">
    <location>
        <begin position="370"/>
        <end position="388"/>
    </location>
</feature>
<dbReference type="AlphaFoldDB" id="A0A1M2VAE9"/>
<reference evidence="3 4" key="1">
    <citation type="submission" date="2016-10" db="EMBL/GenBank/DDBJ databases">
        <title>Genome sequence of the basidiomycete white-rot fungus Trametes pubescens.</title>
        <authorList>
            <person name="Makela M.R."/>
            <person name="Granchi Z."/>
            <person name="Peng M."/>
            <person name="De Vries R.P."/>
            <person name="Grigoriev I."/>
            <person name="Riley R."/>
            <person name="Hilden K."/>
        </authorList>
    </citation>
    <scope>NUCLEOTIDE SEQUENCE [LARGE SCALE GENOMIC DNA]</scope>
    <source>
        <strain evidence="3 4">FBCC735</strain>
    </source>
</reference>
<feature type="compositionally biased region" description="Basic and acidic residues" evidence="1">
    <location>
        <begin position="354"/>
        <end position="368"/>
    </location>
</feature>
<dbReference type="OrthoDB" id="3162439at2759"/>
<dbReference type="Proteomes" id="UP000184267">
    <property type="component" value="Unassembled WGS sequence"/>
</dbReference>
<feature type="region of interest" description="Disordered" evidence="1">
    <location>
        <begin position="272"/>
        <end position="395"/>
    </location>
</feature>
<dbReference type="Pfam" id="PF09994">
    <property type="entry name" value="T6SS_Tle1-like_cat"/>
    <property type="match status" value="1"/>
</dbReference>
<feature type="compositionally biased region" description="Low complexity" evidence="1">
    <location>
        <begin position="318"/>
        <end position="352"/>
    </location>
</feature>
<dbReference type="OMA" id="HECFRTR"/>
<keyword evidence="4" id="KW-1185">Reference proteome</keyword>
<dbReference type="PANTHER" id="PTHR33840">
    <property type="match status" value="1"/>
</dbReference>
<proteinExistence type="predicted"/>
<gene>
    <name evidence="3" type="ORF">TRAPUB_4796</name>
</gene>
<dbReference type="STRING" id="154538.A0A1M2VAE9"/>
<dbReference type="PANTHER" id="PTHR33840:SF2">
    <property type="entry name" value="TLE1 PHOSPHOLIPASE DOMAIN-CONTAINING PROTEIN"/>
    <property type="match status" value="1"/>
</dbReference>
<feature type="domain" description="T6SS Phospholipase effector Tle1-like catalytic" evidence="2">
    <location>
        <begin position="68"/>
        <end position="478"/>
    </location>
</feature>
<dbReference type="InterPro" id="IPR018712">
    <property type="entry name" value="Tle1-like_cat"/>
</dbReference>
<evidence type="ECO:0000313" key="4">
    <source>
        <dbReference type="Proteomes" id="UP000184267"/>
    </source>
</evidence>
<dbReference type="InterPro" id="IPR029058">
    <property type="entry name" value="AB_hydrolase_fold"/>
</dbReference>
<feature type="region of interest" description="Disordered" evidence="1">
    <location>
        <begin position="708"/>
        <end position="731"/>
    </location>
</feature>
<protein>
    <recommendedName>
        <fullName evidence="2">T6SS Phospholipase effector Tle1-like catalytic domain-containing protein</fullName>
    </recommendedName>
</protein>
<feature type="region of interest" description="Disordered" evidence="1">
    <location>
        <begin position="1"/>
        <end position="60"/>
    </location>
</feature>
<evidence type="ECO:0000259" key="2">
    <source>
        <dbReference type="Pfam" id="PF09994"/>
    </source>
</evidence>
<evidence type="ECO:0000256" key="1">
    <source>
        <dbReference type="SAM" id="MobiDB-lite"/>
    </source>
</evidence>
<accession>A0A1M2VAE9</accession>
<name>A0A1M2VAE9_TRAPU</name>
<feature type="compositionally biased region" description="Low complexity" evidence="1">
    <location>
        <begin position="1"/>
        <end position="15"/>
    </location>
</feature>
<dbReference type="SUPFAM" id="SSF53474">
    <property type="entry name" value="alpha/beta-Hydrolases"/>
    <property type="match status" value="1"/>
</dbReference>